<protein>
    <submittedName>
        <fullName evidence="2">Uncharacterized protein</fullName>
    </submittedName>
</protein>
<evidence type="ECO:0000313" key="2">
    <source>
        <dbReference type="EMBL" id="WYZ19293.1"/>
    </source>
</evidence>
<proteinExistence type="predicted"/>
<evidence type="ECO:0000313" key="3">
    <source>
        <dbReference type="Proteomes" id="UP001623852"/>
    </source>
</evidence>
<dbReference type="Proteomes" id="UP001623852">
    <property type="component" value="Chromosome"/>
</dbReference>
<feature type="transmembrane region" description="Helical" evidence="1">
    <location>
        <begin position="39"/>
        <end position="57"/>
    </location>
</feature>
<feature type="transmembrane region" description="Helical" evidence="1">
    <location>
        <begin position="6"/>
        <end position="27"/>
    </location>
</feature>
<gene>
    <name evidence="2" type="ORF">AABD74_19240</name>
</gene>
<keyword evidence="3" id="KW-1185">Reference proteome</keyword>
<accession>A0ABZ2UCX1</accession>
<dbReference type="RefSeq" id="WP_232680113.1">
    <property type="nucleotide sequence ID" value="NZ_CP150845.1"/>
</dbReference>
<evidence type="ECO:0000256" key="1">
    <source>
        <dbReference type="SAM" id="Phobius"/>
    </source>
</evidence>
<keyword evidence="1" id="KW-1133">Transmembrane helix</keyword>
<dbReference type="EMBL" id="CP150845">
    <property type="protein sequence ID" value="WYZ19293.1"/>
    <property type="molecule type" value="Genomic_DNA"/>
</dbReference>
<name>A0ABZ2UCX1_9FLAO</name>
<keyword evidence="1" id="KW-0472">Membrane</keyword>
<organism evidence="2 3">
    <name type="scientific">Flavobacterium soyae</name>
    <dbReference type="NCBI Taxonomy" id="2903098"/>
    <lineage>
        <taxon>Bacteria</taxon>
        <taxon>Pseudomonadati</taxon>
        <taxon>Bacteroidota</taxon>
        <taxon>Flavobacteriia</taxon>
        <taxon>Flavobacteriales</taxon>
        <taxon>Flavobacteriaceae</taxon>
        <taxon>Flavobacterium</taxon>
    </lineage>
</organism>
<keyword evidence="1" id="KW-0812">Transmembrane</keyword>
<reference evidence="2 3" key="1">
    <citation type="submission" date="2024-03" db="EMBL/GenBank/DDBJ databases">
        <title>Flavobacterium soyae.</title>
        <authorList>
            <person name="Zheng W."/>
        </authorList>
    </citation>
    <scope>NUCLEOTIDE SEQUENCE [LARGE SCALE GENOMIC DNA]</scope>
    <source>
        <strain evidence="2 3">55</strain>
    </source>
</reference>
<sequence>MNLKRFFGGLLTILGIVGLIYTAVIFAGASAETRDIKSVIIYGILGIVFFTSGISLVRTTKDES</sequence>